<organism evidence="2 3">
    <name type="scientific">Hydrogenispora ethanolica</name>
    <dbReference type="NCBI Taxonomy" id="1082276"/>
    <lineage>
        <taxon>Bacteria</taxon>
        <taxon>Bacillati</taxon>
        <taxon>Bacillota</taxon>
        <taxon>Hydrogenispora</taxon>
    </lineage>
</organism>
<keyword evidence="2" id="KW-0808">Transferase</keyword>
<accession>A0A4R1S275</accession>
<protein>
    <submittedName>
        <fullName evidence="2">N-acetylglutamate synthase-like GNAT family acetyltransferase</fullName>
    </submittedName>
</protein>
<dbReference type="OrthoDB" id="88131at2"/>
<dbReference type="RefSeq" id="WP_132013424.1">
    <property type="nucleotide sequence ID" value="NZ_SLUN01000005.1"/>
</dbReference>
<dbReference type="InterPro" id="IPR000182">
    <property type="entry name" value="GNAT_dom"/>
</dbReference>
<sequence length="171" mass="19395">MIRQCGDSDFETIYQIINDAAQAYRGVIPDDRWKEPYMTRPELQREIADGVGFWGCEADGELVGVMGIQPKGEVVLIRHAYVRTIRRNRGIGGTLLEFLRGRTAQPILIGTWAAADWAVHFYEKHHFRQVSPGEKVRLLHRYWEIPERQVETSVVLADAAWFDGPGSAGAE</sequence>
<feature type="domain" description="N-acetyltransferase" evidence="1">
    <location>
        <begin position="1"/>
        <end position="148"/>
    </location>
</feature>
<comment type="caution">
    <text evidence="2">The sequence shown here is derived from an EMBL/GenBank/DDBJ whole genome shotgun (WGS) entry which is preliminary data.</text>
</comment>
<name>A0A4R1S275_HYDET</name>
<dbReference type="SUPFAM" id="SSF55729">
    <property type="entry name" value="Acyl-CoA N-acyltransferases (Nat)"/>
    <property type="match status" value="1"/>
</dbReference>
<dbReference type="PROSITE" id="PS51186">
    <property type="entry name" value="GNAT"/>
    <property type="match status" value="1"/>
</dbReference>
<keyword evidence="3" id="KW-1185">Reference proteome</keyword>
<dbReference type="EMBL" id="SLUN01000005">
    <property type="protein sequence ID" value="TCL73273.1"/>
    <property type="molecule type" value="Genomic_DNA"/>
</dbReference>
<dbReference type="Proteomes" id="UP000295008">
    <property type="component" value="Unassembled WGS sequence"/>
</dbReference>
<evidence type="ECO:0000259" key="1">
    <source>
        <dbReference type="PROSITE" id="PS51186"/>
    </source>
</evidence>
<dbReference type="InterPro" id="IPR016181">
    <property type="entry name" value="Acyl_CoA_acyltransferase"/>
</dbReference>
<proteinExistence type="predicted"/>
<dbReference type="Gene3D" id="3.40.630.30">
    <property type="match status" value="1"/>
</dbReference>
<evidence type="ECO:0000313" key="3">
    <source>
        <dbReference type="Proteomes" id="UP000295008"/>
    </source>
</evidence>
<dbReference type="AlphaFoldDB" id="A0A4R1S275"/>
<gene>
    <name evidence="2" type="ORF">EDC14_1005135</name>
</gene>
<dbReference type="Pfam" id="PF13508">
    <property type="entry name" value="Acetyltransf_7"/>
    <property type="match status" value="1"/>
</dbReference>
<evidence type="ECO:0000313" key="2">
    <source>
        <dbReference type="EMBL" id="TCL73273.1"/>
    </source>
</evidence>
<dbReference type="GO" id="GO:0016747">
    <property type="term" value="F:acyltransferase activity, transferring groups other than amino-acyl groups"/>
    <property type="evidence" value="ECO:0007669"/>
    <property type="project" value="InterPro"/>
</dbReference>
<reference evidence="2 3" key="1">
    <citation type="submission" date="2019-03" db="EMBL/GenBank/DDBJ databases">
        <title>Genomic Encyclopedia of Type Strains, Phase IV (KMG-IV): sequencing the most valuable type-strain genomes for metagenomic binning, comparative biology and taxonomic classification.</title>
        <authorList>
            <person name="Goeker M."/>
        </authorList>
    </citation>
    <scope>NUCLEOTIDE SEQUENCE [LARGE SCALE GENOMIC DNA]</scope>
    <source>
        <strain evidence="2 3">LX-B</strain>
    </source>
</reference>